<keyword evidence="2" id="KW-1185">Reference proteome</keyword>
<proteinExistence type="predicted"/>
<comment type="caution">
    <text evidence="1">The sequence shown here is derived from an EMBL/GenBank/DDBJ whole genome shotgun (WGS) entry which is preliminary data.</text>
</comment>
<dbReference type="Proteomes" id="UP000198462">
    <property type="component" value="Unassembled WGS sequence"/>
</dbReference>
<evidence type="ECO:0000313" key="2">
    <source>
        <dbReference type="Proteomes" id="UP000198462"/>
    </source>
</evidence>
<dbReference type="EMBL" id="NFZT01000001">
    <property type="protein sequence ID" value="OWV33959.1"/>
    <property type="molecule type" value="Genomic_DNA"/>
</dbReference>
<sequence length="353" mass="39589">MTGPSMLLFEALREPERLLALTAKDWNGLIRVGRAERLLATLGTRAEGLALPVRAAAILEEARLDAERGQDRIRFEIDRMAETLLPLGFPVVLLKGGAFLMAGLSPLPGREIGDLDILVPRDRIGEAERTLREAGWISVKASGGYDDSYYREWMHELPPLAHRSRGNVIDLHHNVLPPTGRLAPDAAGMIDRAVRLPGGLFILSPEDMLIHAALHVAYDGDFHGGARNLWDIDRLFRAFSSADAAFAESLRDTARAQGLMLPVRRALFLAQALYGTPVPAALSKRTDPVDILAKRKLQGRDRYGRQRTPVADFILYARGHWLRMPPFMLVRHLWTKWRARRREARDATRRTGR</sequence>
<evidence type="ECO:0008006" key="3">
    <source>
        <dbReference type="Google" id="ProtNLM"/>
    </source>
</evidence>
<name>A0A219B844_9SPHN</name>
<dbReference type="AlphaFoldDB" id="A0A219B844"/>
<protein>
    <recommendedName>
        <fullName evidence="3">Nucleotidyltransferase family protein</fullName>
    </recommendedName>
</protein>
<dbReference type="RefSeq" id="WP_088712658.1">
    <property type="nucleotide sequence ID" value="NZ_NFZT01000001.1"/>
</dbReference>
<dbReference type="InterPro" id="IPR039498">
    <property type="entry name" value="NTP_transf_5"/>
</dbReference>
<gene>
    <name evidence="1" type="ORF">B5C34_11130</name>
</gene>
<dbReference type="Pfam" id="PF14907">
    <property type="entry name" value="NTP_transf_5"/>
    <property type="match status" value="1"/>
</dbReference>
<accession>A0A219B844</accession>
<dbReference type="OrthoDB" id="5497963at2"/>
<reference evidence="2" key="1">
    <citation type="submission" date="2017-05" db="EMBL/GenBank/DDBJ databases">
        <authorList>
            <person name="Lin X."/>
        </authorList>
    </citation>
    <scope>NUCLEOTIDE SEQUENCE [LARGE SCALE GENOMIC DNA]</scope>
    <source>
        <strain evidence="2">JLT2012</strain>
    </source>
</reference>
<evidence type="ECO:0000313" key="1">
    <source>
        <dbReference type="EMBL" id="OWV33959.1"/>
    </source>
</evidence>
<organism evidence="1 2">
    <name type="scientific">Pacificimonas flava</name>
    <dbReference type="NCBI Taxonomy" id="1234595"/>
    <lineage>
        <taxon>Bacteria</taxon>
        <taxon>Pseudomonadati</taxon>
        <taxon>Pseudomonadota</taxon>
        <taxon>Alphaproteobacteria</taxon>
        <taxon>Sphingomonadales</taxon>
        <taxon>Sphingosinicellaceae</taxon>
        <taxon>Pacificimonas</taxon>
    </lineage>
</organism>